<feature type="domain" description="Thioesterase putative" evidence="1">
    <location>
        <begin position="15"/>
        <end position="155"/>
    </location>
</feature>
<accession>A0A3D3RG16</accession>
<proteinExistence type="predicted"/>
<name>A0A3D3RG16_9PLAN</name>
<protein>
    <submittedName>
        <fullName evidence="2">Thioesterase</fullName>
    </submittedName>
</protein>
<dbReference type="SUPFAM" id="SSF54637">
    <property type="entry name" value="Thioesterase/thiol ester dehydrase-isomerase"/>
    <property type="match status" value="1"/>
</dbReference>
<dbReference type="Pfam" id="PF09500">
    <property type="entry name" value="YiiD_C"/>
    <property type="match status" value="1"/>
</dbReference>
<evidence type="ECO:0000313" key="3">
    <source>
        <dbReference type="Proteomes" id="UP000263642"/>
    </source>
</evidence>
<evidence type="ECO:0000259" key="1">
    <source>
        <dbReference type="Pfam" id="PF09500"/>
    </source>
</evidence>
<gene>
    <name evidence="2" type="ORF">DIT97_32950</name>
</gene>
<dbReference type="AlphaFoldDB" id="A0A3D3RG16"/>
<sequence>MCVCLEGTVMEFDVEEVTAYLHQHIPVTRAMQFSVLPVTDGLLKLSAKLAPNLNHQETAFGGSIASLGILAGWTLIHLKLRVDQPNYKIVIQKSEIEFLKPIEADFIAECPLPGDGVWTPFHASLQRKRRGRITLESTVKVNGQIAAVIKGIFVAKLL</sequence>
<comment type="caution">
    <text evidence="2">The sequence shown here is derived from an EMBL/GenBank/DDBJ whole genome shotgun (WGS) entry which is preliminary data.</text>
</comment>
<reference evidence="2 3" key="1">
    <citation type="journal article" date="2018" name="Nat. Biotechnol.">
        <title>A standardized bacterial taxonomy based on genome phylogeny substantially revises the tree of life.</title>
        <authorList>
            <person name="Parks D.H."/>
            <person name="Chuvochina M."/>
            <person name="Waite D.W."/>
            <person name="Rinke C."/>
            <person name="Skarshewski A."/>
            <person name="Chaumeil P.A."/>
            <person name="Hugenholtz P."/>
        </authorList>
    </citation>
    <scope>NUCLEOTIDE SEQUENCE [LARGE SCALE GENOMIC DNA]</scope>
    <source>
        <strain evidence="2">UBA9375</strain>
    </source>
</reference>
<evidence type="ECO:0000313" key="2">
    <source>
        <dbReference type="EMBL" id="HCO27576.1"/>
    </source>
</evidence>
<dbReference type="Gene3D" id="3.10.129.10">
    <property type="entry name" value="Hotdog Thioesterase"/>
    <property type="match status" value="1"/>
</dbReference>
<dbReference type="NCBIfam" id="TIGR02447">
    <property type="entry name" value="yiiD_Cterm"/>
    <property type="match status" value="1"/>
</dbReference>
<dbReference type="InterPro" id="IPR012660">
    <property type="entry name" value="YiiD_C"/>
</dbReference>
<dbReference type="Proteomes" id="UP000263642">
    <property type="component" value="Unassembled WGS sequence"/>
</dbReference>
<organism evidence="2 3">
    <name type="scientific">Gimesia maris</name>
    <dbReference type="NCBI Taxonomy" id="122"/>
    <lineage>
        <taxon>Bacteria</taxon>
        <taxon>Pseudomonadati</taxon>
        <taxon>Planctomycetota</taxon>
        <taxon>Planctomycetia</taxon>
        <taxon>Planctomycetales</taxon>
        <taxon>Planctomycetaceae</taxon>
        <taxon>Gimesia</taxon>
    </lineage>
</organism>
<dbReference type="InterPro" id="IPR029069">
    <property type="entry name" value="HotDog_dom_sf"/>
</dbReference>
<dbReference type="EMBL" id="DQAY01000201">
    <property type="protein sequence ID" value="HCO27576.1"/>
    <property type="molecule type" value="Genomic_DNA"/>
</dbReference>